<proteinExistence type="predicted"/>
<keyword evidence="1" id="KW-0472">Membrane</keyword>
<dbReference type="Gene3D" id="1.10.287.540">
    <property type="entry name" value="Helix hairpin bin"/>
    <property type="match status" value="1"/>
</dbReference>
<dbReference type="PANTHER" id="PTHR39555">
    <property type="entry name" value="FIMBRIAL ASSEMBLY PROTEIN PILO-LIKE PROTEIN-RELATED"/>
    <property type="match status" value="1"/>
</dbReference>
<evidence type="ECO:0000313" key="3">
    <source>
        <dbReference type="Proteomes" id="UP000325755"/>
    </source>
</evidence>
<dbReference type="AlphaFoldDB" id="A0A5Q0BG74"/>
<keyword evidence="3" id="KW-1185">Reference proteome</keyword>
<dbReference type="InterPro" id="IPR014717">
    <property type="entry name" value="Transl_elong_EF1B/ribsomal_bS6"/>
</dbReference>
<protein>
    <submittedName>
        <fullName evidence="2">Type 4a pilus biogenesis protein PilO</fullName>
    </submittedName>
</protein>
<dbReference type="GO" id="GO:0043683">
    <property type="term" value="P:type IV pilus assembly"/>
    <property type="evidence" value="ECO:0007669"/>
    <property type="project" value="InterPro"/>
</dbReference>
<evidence type="ECO:0000256" key="1">
    <source>
        <dbReference type="SAM" id="Phobius"/>
    </source>
</evidence>
<dbReference type="Pfam" id="PF04350">
    <property type="entry name" value="PilO"/>
    <property type="match status" value="1"/>
</dbReference>
<accession>A0A5Q0BG74</accession>
<sequence>MNLTAIDIDFQHIGNWPLRSRIAALSAAVLSLAALFYFVGIQPAWAELLALKNSESRLIGAFAANARQAAMLDAYQQQLNEMDDYLAQVVSQLPRSGEIARFLADITQIGVNNGLMFELFNLNPEIKQDIYIELPIKIRVTGNYRGFTAFVAKLASIPHIASIHEIRLTPNTAENAGPDRNLTMEAIIKTYRQQDEDAPGTKQESQ</sequence>
<dbReference type="OrthoDB" id="9802133at2"/>
<keyword evidence="1" id="KW-0812">Transmembrane</keyword>
<dbReference type="KEGG" id="mmob:F6R98_07795"/>
<dbReference type="InterPro" id="IPR007445">
    <property type="entry name" value="PilO"/>
</dbReference>
<gene>
    <name evidence="2" type="primary">pilO</name>
    <name evidence="2" type="ORF">F6R98_07795</name>
</gene>
<dbReference type="PANTHER" id="PTHR39555:SF1">
    <property type="entry name" value="TYPE IV PILUS INNER MEMBRANE COMPONENT PILO"/>
    <property type="match status" value="1"/>
</dbReference>
<reference evidence="2 3" key="1">
    <citation type="submission" date="2019-09" db="EMBL/GenBank/DDBJ databases">
        <title>Ecophysiology of the spiral-shaped methanotroph Methylospira mobilis as revealed by the complete genome sequence.</title>
        <authorList>
            <person name="Oshkin I.Y."/>
            <person name="Dedysh S.N."/>
            <person name="Miroshnikov K."/>
            <person name="Danilova O.V."/>
            <person name="Hakobyan A."/>
            <person name="Liesack W."/>
        </authorList>
    </citation>
    <scope>NUCLEOTIDE SEQUENCE [LARGE SCALE GENOMIC DNA]</scope>
    <source>
        <strain evidence="2 3">Shm1</strain>
    </source>
</reference>
<dbReference type="PIRSF" id="PIRSF016482">
    <property type="entry name" value="PilO"/>
    <property type="match status" value="1"/>
</dbReference>
<evidence type="ECO:0000313" key="2">
    <source>
        <dbReference type="EMBL" id="QFY42539.1"/>
    </source>
</evidence>
<dbReference type="EMBL" id="CP044205">
    <property type="protein sequence ID" value="QFY42539.1"/>
    <property type="molecule type" value="Genomic_DNA"/>
</dbReference>
<dbReference type="InParanoid" id="A0A5Q0BG74"/>
<dbReference type="RefSeq" id="WP_153248535.1">
    <property type="nucleotide sequence ID" value="NZ_CP044205.1"/>
</dbReference>
<name>A0A5Q0BG74_9GAMM</name>
<dbReference type="GO" id="GO:0043107">
    <property type="term" value="P:type IV pilus-dependent motility"/>
    <property type="evidence" value="ECO:0007669"/>
    <property type="project" value="InterPro"/>
</dbReference>
<dbReference type="Proteomes" id="UP000325755">
    <property type="component" value="Chromosome"/>
</dbReference>
<dbReference type="Gene3D" id="3.30.70.60">
    <property type="match status" value="1"/>
</dbReference>
<keyword evidence="1" id="KW-1133">Transmembrane helix</keyword>
<feature type="transmembrane region" description="Helical" evidence="1">
    <location>
        <begin position="22"/>
        <end position="45"/>
    </location>
</feature>
<organism evidence="2 3">
    <name type="scientific">Candidatus Methylospira mobilis</name>
    <dbReference type="NCBI Taxonomy" id="1808979"/>
    <lineage>
        <taxon>Bacteria</taxon>
        <taxon>Pseudomonadati</taxon>
        <taxon>Pseudomonadota</taxon>
        <taxon>Gammaproteobacteria</taxon>
        <taxon>Methylococcales</taxon>
        <taxon>Methylococcaceae</taxon>
        <taxon>Candidatus Methylospira</taxon>
    </lineage>
</organism>